<evidence type="ECO:0000313" key="3">
    <source>
        <dbReference type="Proteomes" id="UP000762676"/>
    </source>
</evidence>
<accession>A0AAV4J4Z4</accession>
<dbReference type="EMBL" id="BMAT01013622">
    <property type="protein sequence ID" value="GFS16718.1"/>
    <property type="molecule type" value="Genomic_DNA"/>
</dbReference>
<protein>
    <submittedName>
        <fullName evidence="2">Uncharacterized protein</fullName>
    </submittedName>
</protein>
<dbReference type="Proteomes" id="UP000762676">
    <property type="component" value="Unassembled WGS sequence"/>
</dbReference>
<dbReference type="AlphaFoldDB" id="A0AAV4J4Z4"/>
<sequence length="114" mass="12824">MRSSNQYRTAVIHLFPLPLFILQPLYITQKIPHSPHPNPPTLHSMSANFVSVRASRASSSYGELGQLAAADRLSHPLHSDPPPVWRRDGPVTTPRRVVPLTTKSRNFLLTPARW</sequence>
<feature type="region of interest" description="Disordered" evidence="1">
    <location>
        <begin position="72"/>
        <end position="95"/>
    </location>
</feature>
<gene>
    <name evidence="2" type="ORF">ElyMa_006803900</name>
</gene>
<organism evidence="2 3">
    <name type="scientific">Elysia marginata</name>
    <dbReference type="NCBI Taxonomy" id="1093978"/>
    <lineage>
        <taxon>Eukaryota</taxon>
        <taxon>Metazoa</taxon>
        <taxon>Spiralia</taxon>
        <taxon>Lophotrochozoa</taxon>
        <taxon>Mollusca</taxon>
        <taxon>Gastropoda</taxon>
        <taxon>Heterobranchia</taxon>
        <taxon>Euthyneura</taxon>
        <taxon>Panpulmonata</taxon>
        <taxon>Sacoglossa</taxon>
        <taxon>Placobranchoidea</taxon>
        <taxon>Plakobranchidae</taxon>
        <taxon>Elysia</taxon>
    </lineage>
</organism>
<name>A0AAV4J4Z4_9GAST</name>
<keyword evidence="3" id="KW-1185">Reference proteome</keyword>
<comment type="caution">
    <text evidence="2">The sequence shown here is derived from an EMBL/GenBank/DDBJ whole genome shotgun (WGS) entry which is preliminary data.</text>
</comment>
<evidence type="ECO:0000256" key="1">
    <source>
        <dbReference type="SAM" id="MobiDB-lite"/>
    </source>
</evidence>
<proteinExistence type="predicted"/>
<evidence type="ECO:0000313" key="2">
    <source>
        <dbReference type="EMBL" id="GFS16718.1"/>
    </source>
</evidence>
<reference evidence="2 3" key="1">
    <citation type="journal article" date="2021" name="Elife">
        <title>Chloroplast acquisition without the gene transfer in kleptoplastic sea slugs, Plakobranchus ocellatus.</title>
        <authorList>
            <person name="Maeda T."/>
            <person name="Takahashi S."/>
            <person name="Yoshida T."/>
            <person name="Shimamura S."/>
            <person name="Takaki Y."/>
            <person name="Nagai Y."/>
            <person name="Toyoda A."/>
            <person name="Suzuki Y."/>
            <person name="Arimoto A."/>
            <person name="Ishii H."/>
            <person name="Satoh N."/>
            <person name="Nishiyama T."/>
            <person name="Hasebe M."/>
            <person name="Maruyama T."/>
            <person name="Minagawa J."/>
            <person name="Obokata J."/>
            <person name="Shigenobu S."/>
        </authorList>
    </citation>
    <scope>NUCLEOTIDE SEQUENCE [LARGE SCALE GENOMIC DNA]</scope>
</reference>